<organism evidence="1 2">
    <name type="scientific">Anoxybacteroides rupiense</name>
    <dbReference type="NCBI Taxonomy" id="311460"/>
    <lineage>
        <taxon>Bacteria</taxon>
        <taxon>Bacillati</taxon>
        <taxon>Bacillota</taxon>
        <taxon>Bacilli</taxon>
        <taxon>Bacillales</taxon>
        <taxon>Anoxybacillaceae</taxon>
        <taxon>Anoxybacteroides</taxon>
    </lineage>
</organism>
<reference evidence="1 2" key="1">
    <citation type="submission" date="2023-01" db="EMBL/GenBank/DDBJ databases">
        <title>Genome-based reclassification of Anoxybacillus geothermalis as a later heterotypic synonym of Anoxybacillus rupiensis.</title>
        <authorList>
            <person name="Inan Bektas K."/>
            <person name="Canakci S."/>
            <person name="Belduz A.A."/>
            <person name="Guler H.H."/>
        </authorList>
    </citation>
    <scope>NUCLEOTIDE SEQUENCE [LARGE SCALE GENOMIC DNA]</scope>
    <source>
        <strain evidence="1 2">DSM 17127</strain>
    </source>
</reference>
<accession>A0ABT5W8C8</accession>
<keyword evidence="2" id="KW-1185">Reference proteome</keyword>
<proteinExistence type="predicted"/>
<dbReference type="EMBL" id="JAQOTG010000027">
    <property type="protein sequence ID" value="MDE8565580.1"/>
    <property type="molecule type" value="Genomic_DNA"/>
</dbReference>
<name>A0ABT5W8C8_9BACL</name>
<sequence length="77" mass="8462">MDFSVNRVTEKTIDDTAENIDKKQCVYNMVENSEPLAEVNPCAASTFRSGMYNVIKLEEDIILYRSGKAGGGKNALG</sequence>
<gene>
    <name evidence="1" type="ORF">PNH38_17195</name>
</gene>
<evidence type="ECO:0000313" key="1">
    <source>
        <dbReference type="EMBL" id="MDE8565580.1"/>
    </source>
</evidence>
<comment type="caution">
    <text evidence="1">The sequence shown here is derived from an EMBL/GenBank/DDBJ whole genome shotgun (WGS) entry which is preliminary data.</text>
</comment>
<protein>
    <submittedName>
        <fullName evidence="1">Uncharacterized protein</fullName>
    </submittedName>
</protein>
<dbReference type="Proteomes" id="UP001213979">
    <property type="component" value="Unassembled WGS sequence"/>
</dbReference>
<evidence type="ECO:0000313" key="2">
    <source>
        <dbReference type="Proteomes" id="UP001213979"/>
    </source>
</evidence>
<dbReference type="RefSeq" id="WP_159719477.1">
    <property type="nucleotide sequence ID" value="NZ_JAQOTG010000027.1"/>
</dbReference>